<feature type="transmembrane region" description="Helical" evidence="1">
    <location>
        <begin position="222"/>
        <end position="240"/>
    </location>
</feature>
<comment type="caution">
    <text evidence="2">The sequence shown here is derived from an EMBL/GenBank/DDBJ whole genome shotgun (WGS) entry which is preliminary data.</text>
</comment>
<dbReference type="GO" id="GO:0006508">
    <property type="term" value="P:proteolysis"/>
    <property type="evidence" value="ECO:0007669"/>
    <property type="project" value="UniProtKB-KW"/>
</dbReference>
<keyword evidence="1" id="KW-1133">Transmembrane helix</keyword>
<feature type="transmembrane region" description="Helical" evidence="1">
    <location>
        <begin position="53"/>
        <end position="73"/>
    </location>
</feature>
<accession>A0ABU1XZD8</accession>
<sequence>MQCITSPLDDTDRATLHVALRRERLYAFMHLLGAFGAAAPAIVVAFLETGLPLALTVAAVATGVCAWQLRRFFHWRTTSARLRRALAMGMKSTTHGALSGVEVVQPGQLRYRVDGDVLILRPLAAPLEQADTAAHMHVTRFEHVQATDVVLHWVPLTDGRGALLGVEYSALPAPERVDVTMDAAAVERSGWQVRQLAILLSVGLLVAMLTHGMSYGFGLNQLLQTLCIAAGAGAVIFACNRVRVRRLLRRGTQMTVMRGVVSEVLSARVRSGRKTLHHTWYRVGNMLVCPPTSMRGAFGVGSPVTLEYIASDAPGLAGTLVSLSLRA</sequence>
<name>A0ABU1XZD8_9GAMM</name>
<dbReference type="RefSeq" id="WP_310235670.1">
    <property type="nucleotide sequence ID" value="NZ_JAVDWO010000008.1"/>
</dbReference>
<dbReference type="Proteomes" id="UP001256588">
    <property type="component" value="Unassembled WGS sequence"/>
</dbReference>
<protein>
    <submittedName>
        <fullName evidence="2">Membrane protein implicated in regulation of membrane protease activity</fullName>
    </submittedName>
</protein>
<feature type="transmembrane region" description="Helical" evidence="1">
    <location>
        <begin position="25"/>
        <end position="47"/>
    </location>
</feature>
<dbReference type="GO" id="GO:0008233">
    <property type="term" value="F:peptidase activity"/>
    <property type="evidence" value="ECO:0007669"/>
    <property type="project" value="UniProtKB-KW"/>
</dbReference>
<keyword evidence="1" id="KW-0472">Membrane</keyword>
<dbReference type="EMBL" id="JAVDWO010000008">
    <property type="protein sequence ID" value="MDR7193446.1"/>
    <property type="molecule type" value="Genomic_DNA"/>
</dbReference>
<keyword evidence="1" id="KW-0812">Transmembrane</keyword>
<evidence type="ECO:0000313" key="3">
    <source>
        <dbReference type="Proteomes" id="UP001256588"/>
    </source>
</evidence>
<keyword evidence="2" id="KW-0645">Protease</keyword>
<evidence type="ECO:0000313" key="2">
    <source>
        <dbReference type="EMBL" id="MDR7193446.1"/>
    </source>
</evidence>
<evidence type="ECO:0000256" key="1">
    <source>
        <dbReference type="SAM" id="Phobius"/>
    </source>
</evidence>
<reference evidence="2 3" key="1">
    <citation type="submission" date="2023-07" db="EMBL/GenBank/DDBJ databases">
        <title>Sorghum-associated microbial communities from plants grown in Nebraska, USA.</title>
        <authorList>
            <person name="Schachtman D."/>
        </authorList>
    </citation>
    <scope>NUCLEOTIDE SEQUENCE [LARGE SCALE GENOMIC DNA]</scope>
    <source>
        <strain evidence="2 3">4099</strain>
    </source>
</reference>
<keyword evidence="3" id="KW-1185">Reference proteome</keyword>
<organism evidence="2 3">
    <name type="scientific">Luteimonas terrae</name>
    <dbReference type="NCBI Taxonomy" id="1530191"/>
    <lineage>
        <taxon>Bacteria</taxon>
        <taxon>Pseudomonadati</taxon>
        <taxon>Pseudomonadota</taxon>
        <taxon>Gammaproteobacteria</taxon>
        <taxon>Lysobacterales</taxon>
        <taxon>Lysobacteraceae</taxon>
        <taxon>Luteimonas</taxon>
    </lineage>
</organism>
<feature type="transmembrane region" description="Helical" evidence="1">
    <location>
        <begin position="196"/>
        <end position="216"/>
    </location>
</feature>
<gene>
    <name evidence="2" type="ORF">J2W68_002183</name>
</gene>
<proteinExistence type="predicted"/>
<keyword evidence="2" id="KW-0378">Hydrolase</keyword>